<dbReference type="EMBL" id="JAHJDP010000062">
    <property type="protein sequence ID" value="MBU2691451.1"/>
    <property type="molecule type" value="Genomic_DNA"/>
</dbReference>
<dbReference type="InterPro" id="IPR051043">
    <property type="entry name" value="Sulfatase_Mod_Factor_Kinase"/>
</dbReference>
<dbReference type="AlphaFoldDB" id="A0A948W7B2"/>
<feature type="non-terminal residue" evidence="2">
    <location>
        <position position="1"/>
    </location>
</feature>
<gene>
    <name evidence="2" type="ORF">KJ970_11040</name>
</gene>
<dbReference type="PANTHER" id="PTHR23150:SF19">
    <property type="entry name" value="FORMYLGLYCINE-GENERATING ENZYME"/>
    <property type="match status" value="1"/>
</dbReference>
<dbReference type="SUPFAM" id="SSF56436">
    <property type="entry name" value="C-type lectin-like"/>
    <property type="match status" value="1"/>
</dbReference>
<protein>
    <submittedName>
        <fullName evidence="2">Formylglycine-generating enzyme family protein</fullName>
    </submittedName>
</protein>
<dbReference type="Pfam" id="PF03781">
    <property type="entry name" value="FGE-sulfatase"/>
    <property type="match status" value="1"/>
</dbReference>
<comment type="caution">
    <text evidence="2">The sequence shown here is derived from an EMBL/GenBank/DDBJ whole genome shotgun (WGS) entry which is preliminary data.</text>
</comment>
<dbReference type="InterPro" id="IPR016187">
    <property type="entry name" value="CTDL_fold"/>
</dbReference>
<accession>A0A948W7B2</accession>
<dbReference type="Gene3D" id="3.90.1580.10">
    <property type="entry name" value="paralog of FGE (formylglycine-generating enzyme)"/>
    <property type="match status" value="1"/>
</dbReference>
<dbReference type="InterPro" id="IPR005532">
    <property type="entry name" value="SUMF_dom"/>
</dbReference>
<organism evidence="2 3">
    <name type="scientific">Eiseniibacteriota bacterium</name>
    <dbReference type="NCBI Taxonomy" id="2212470"/>
    <lineage>
        <taxon>Bacteria</taxon>
        <taxon>Candidatus Eiseniibacteriota</taxon>
    </lineage>
</organism>
<dbReference type="InterPro" id="IPR042095">
    <property type="entry name" value="SUMF_sf"/>
</dbReference>
<evidence type="ECO:0000313" key="3">
    <source>
        <dbReference type="Proteomes" id="UP000777784"/>
    </source>
</evidence>
<proteinExistence type="predicted"/>
<evidence type="ECO:0000259" key="1">
    <source>
        <dbReference type="Pfam" id="PF03781"/>
    </source>
</evidence>
<dbReference type="PANTHER" id="PTHR23150">
    <property type="entry name" value="SULFATASE MODIFYING FACTOR 1, 2"/>
    <property type="match status" value="1"/>
</dbReference>
<evidence type="ECO:0000313" key="2">
    <source>
        <dbReference type="EMBL" id="MBU2691451.1"/>
    </source>
</evidence>
<sequence length="708" mass="78038">TTDPSEIFGTIAINLNPDSINALWTLTGPNNYEEDGNVDTLLSNMKIGDYTVTWGDITGWATPLSEMKSLVSDSMVTFSGDYIENSGVIFIVIDSAIDESYMPWTLTGPNNYSLDEIGDMTLGGLAFGDYTITWLPVLGWVEPASETKTLLPDSTLVFIGNYVEDTGVIFIDPSPDYIEAPWSLVGPNWYRNSSNGDTTLVDLEYGYYAIIWEELPGWISPPSENKTLVADSSLTFKGLYIQNIGTIIVDSSPDDIDAPWSLSGPHGYQEVSSGDQTFHELDTGEYTITWLEVDGWITPDQESETLDLVDTLVFSGNYIVDSGAVVVNPHPTWLNAQWVLNGPDDGVWSGEGAMTFPDMVSGDYIISWDDIGGWITPFRNTELTLIAGDTLTFEGIYIEEYPGPSPPPMIQVSAGSFIMGDGYSYCGEDEREVTLTRDFYLGQHEVTNQEYLEALQWAYDHGHVTVADSWVLDNLDWGSLPLLVIDGTNTEILFDGAGTFYLRESQSYEAQDAYPEGYDPSNHPVKLVSWYGAARYCDWLNLLEGLPRAYEHTGDWSCNGGDPYGVEGYRLPTDAEWEFAAQFDDGRIYPWGNEDPDCSQANYILVWPTTCVGWTAPVGSYPDAPGALGLSDMAGNVHEWCNDGHECMLGTNPEVDPLGPTGKINRVHRGGSWSKTYGMLQCANRYGRIADSASNDLGFRIARTASAP</sequence>
<dbReference type="GO" id="GO:0120147">
    <property type="term" value="F:formylglycine-generating oxidase activity"/>
    <property type="evidence" value="ECO:0007669"/>
    <property type="project" value="TreeGrafter"/>
</dbReference>
<name>A0A948W7B2_UNCEI</name>
<feature type="domain" description="Sulfatase-modifying factor enzyme-like" evidence="1">
    <location>
        <begin position="407"/>
        <end position="703"/>
    </location>
</feature>
<dbReference type="Proteomes" id="UP000777784">
    <property type="component" value="Unassembled WGS sequence"/>
</dbReference>
<reference evidence="2" key="1">
    <citation type="submission" date="2021-05" db="EMBL/GenBank/DDBJ databases">
        <title>Energy efficiency and biological interactions define the core microbiome of deep oligotrophic groundwater.</title>
        <authorList>
            <person name="Mehrshad M."/>
            <person name="Lopez-Fernandez M."/>
            <person name="Bell E."/>
            <person name="Bernier-Latmani R."/>
            <person name="Bertilsson S."/>
            <person name="Dopson M."/>
        </authorList>
    </citation>
    <scope>NUCLEOTIDE SEQUENCE</scope>
    <source>
        <strain evidence="2">Modern_marine.mb.64</strain>
    </source>
</reference>